<accession>A0A0A8YQ56</accession>
<dbReference type="EMBL" id="GBRH01270880">
    <property type="protein sequence ID" value="JAD27015.1"/>
    <property type="molecule type" value="Transcribed_RNA"/>
</dbReference>
<evidence type="ECO:0000313" key="1">
    <source>
        <dbReference type="EMBL" id="JAD27015.1"/>
    </source>
</evidence>
<dbReference type="AlphaFoldDB" id="A0A0A8YQ56"/>
<sequence>MTKQFLTYHALWHGYRSRGEMLYNLLVMSPNVLI</sequence>
<reference evidence="1" key="2">
    <citation type="journal article" date="2015" name="Data Brief">
        <title>Shoot transcriptome of the giant reed, Arundo donax.</title>
        <authorList>
            <person name="Barrero R.A."/>
            <person name="Guerrero F.D."/>
            <person name="Moolhuijzen P."/>
            <person name="Goolsby J.A."/>
            <person name="Tidwell J."/>
            <person name="Bellgard S.E."/>
            <person name="Bellgard M.I."/>
        </authorList>
    </citation>
    <scope>NUCLEOTIDE SEQUENCE</scope>
    <source>
        <tissue evidence="1">Shoot tissue taken approximately 20 cm above the soil surface</tissue>
    </source>
</reference>
<protein>
    <submittedName>
        <fullName evidence="1">Uncharacterized protein</fullName>
    </submittedName>
</protein>
<name>A0A0A8YQ56_ARUDO</name>
<proteinExistence type="predicted"/>
<organism evidence="1">
    <name type="scientific">Arundo donax</name>
    <name type="common">Giant reed</name>
    <name type="synonym">Donax arundinaceus</name>
    <dbReference type="NCBI Taxonomy" id="35708"/>
    <lineage>
        <taxon>Eukaryota</taxon>
        <taxon>Viridiplantae</taxon>
        <taxon>Streptophyta</taxon>
        <taxon>Embryophyta</taxon>
        <taxon>Tracheophyta</taxon>
        <taxon>Spermatophyta</taxon>
        <taxon>Magnoliopsida</taxon>
        <taxon>Liliopsida</taxon>
        <taxon>Poales</taxon>
        <taxon>Poaceae</taxon>
        <taxon>PACMAD clade</taxon>
        <taxon>Arundinoideae</taxon>
        <taxon>Arundineae</taxon>
        <taxon>Arundo</taxon>
    </lineage>
</organism>
<reference evidence="1" key="1">
    <citation type="submission" date="2014-09" db="EMBL/GenBank/DDBJ databases">
        <authorList>
            <person name="Magalhaes I.L.F."/>
            <person name="Oliveira U."/>
            <person name="Santos F.R."/>
            <person name="Vidigal T.H.D.A."/>
            <person name="Brescovit A.D."/>
            <person name="Santos A.J."/>
        </authorList>
    </citation>
    <scope>NUCLEOTIDE SEQUENCE</scope>
    <source>
        <tissue evidence="1">Shoot tissue taken approximately 20 cm above the soil surface</tissue>
    </source>
</reference>